<evidence type="ECO:0000313" key="3">
    <source>
        <dbReference type="EMBL" id="KGI22913.1"/>
    </source>
</evidence>
<accession>A0A098YWC8</accession>
<proteinExistence type="predicted"/>
<feature type="domain" description="DUF3943" evidence="2">
    <location>
        <begin position="118"/>
        <end position="222"/>
    </location>
</feature>
<evidence type="ECO:0000313" key="4">
    <source>
        <dbReference type="Proteomes" id="UP000029723"/>
    </source>
</evidence>
<dbReference type="Pfam" id="PF13084">
    <property type="entry name" value="DUF3943"/>
    <property type="match status" value="1"/>
</dbReference>
<dbReference type="InterPro" id="IPR025079">
    <property type="entry name" value="DUF3943"/>
</dbReference>
<feature type="signal peptide" evidence="1">
    <location>
        <begin position="1"/>
        <end position="28"/>
    </location>
</feature>
<dbReference type="RefSeq" id="WP_036926096.1">
    <property type="nucleotide sequence ID" value="NZ_JRPQ01000041.1"/>
</dbReference>
<organism evidence="3 4">
    <name type="scientific">Hoylesella timonensis S9-PR14</name>
    <dbReference type="NCBI Taxonomy" id="1401062"/>
    <lineage>
        <taxon>Bacteria</taxon>
        <taxon>Pseudomonadati</taxon>
        <taxon>Bacteroidota</taxon>
        <taxon>Bacteroidia</taxon>
        <taxon>Bacteroidales</taxon>
        <taxon>Prevotellaceae</taxon>
        <taxon>Hoylesella</taxon>
    </lineage>
</organism>
<keyword evidence="1" id="KW-0732">Signal</keyword>
<dbReference type="AlphaFoldDB" id="A0A098YWC8"/>
<reference evidence="3 4" key="1">
    <citation type="submission" date="2014-07" db="EMBL/GenBank/DDBJ databases">
        <authorList>
            <person name="McCorrison J."/>
            <person name="Sanka R."/>
            <person name="Torralba M."/>
            <person name="Gillis M."/>
            <person name="Haft D.H."/>
            <person name="Methe B."/>
            <person name="Sutton G."/>
            <person name="Nelson K.E."/>
        </authorList>
    </citation>
    <scope>NUCLEOTIDE SEQUENCE [LARGE SCALE GENOMIC DNA]</scope>
    <source>
        <strain evidence="3 4">S9-PR14</strain>
    </source>
</reference>
<comment type="caution">
    <text evidence="3">The sequence shown here is derived from an EMBL/GenBank/DDBJ whole genome shotgun (WGS) entry which is preliminary data.</text>
</comment>
<protein>
    <recommendedName>
        <fullName evidence="2">DUF3943 domain-containing protein</fullName>
    </recommendedName>
</protein>
<dbReference type="EMBL" id="JRPQ01000041">
    <property type="protein sequence ID" value="KGI22913.1"/>
    <property type="molecule type" value="Genomic_DNA"/>
</dbReference>
<dbReference type="OrthoDB" id="9808630at2"/>
<evidence type="ECO:0000259" key="2">
    <source>
        <dbReference type="Pfam" id="PF13084"/>
    </source>
</evidence>
<sequence length="522" mass="59715">MVYSCNPTNWLCRCCVAILSLLSANSSAQSYRLHVDTIVPLASAKSIDTLQIALPDSLNGCRWVENAPWNKAKHPWRAAAQVVGINASLLAFDYYVLHANFAKVTSRTLKRNLQLNQWFWDADVFHTNMFFHPYHGSLFFNAARSNGMNFWQSIPYTFAGDLLWEIAGENELPSINDALSTGIGGLAIGECTFRLSNIVYDQRLQGWSRVMREILGAAINPIRGLNRVITGEAWKVRQKHYLYHDKSRFPVHLSFSVGGRYVDTRHNATGEFTSPYVHFEVEYGDAFGQENRPYDYFKTDVALVLGHQQEIVNHLQILGQLFATSVRDAKGMQTRFGLYQHFNYDNANERHGGIPPYQLSEAASVGIGWMCRIPNKAKKVAFQQSVFLNAMLLGGAWSDYLGAPYHRTYNMGSGFTAYSFTSLHLPRQCSLSFDTRFFRMYSWRGYEEVPAGTPHEEFSAQGEHNQTSVWMLRPTLKLPLWKQWGLQLSGTYYHRATHYKYHPDAKATTYEWRMGLLYQLPR</sequence>
<evidence type="ECO:0000256" key="1">
    <source>
        <dbReference type="SAM" id="SignalP"/>
    </source>
</evidence>
<gene>
    <name evidence="3" type="ORF">HMPREF9304_01805</name>
</gene>
<feature type="chain" id="PRO_5001942868" description="DUF3943 domain-containing protein" evidence="1">
    <location>
        <begin position="29"/>
        <end position="522"/>
    </location>
</feature>
<dbReference type="Proteomes" id="UP000029723">
    <property type="component" value="Unassembled WGS sequence"/>
</dbReference>
<name>A0A098YWC8_9BACT</name>